<dbReference type="Proteomes" id="UP000887043">
    <property type="component" value="Unassembled WGS sequence"/>
</dbReference>
<organism evidence="2 3">
    <name type="scientific">Segatella bryantii</name>
    <name type="common">Prevotella bryantii</name>
    <dbReference type="NCBI Taxonomy" id="77095"/>
    <lineage>
        <taxon>Bacteria</taxon>
        <taxon>Pseudomonadati</taxon>
        <taxon>Bacteroidota</taxon>
        <taxon>Bacteroidia</taxon>
        <taxon>Bacteroidales</taxon>
        <taxon>Prevotellaceae</taxon>
        <taxon>Segatella</taxon>
    </lineage>
</organism>
<evidence type="ECO:0000313" key="3">
    <source>
        <dbReference type="Proteomes" id="UP000887043"/>
    </source>
</evidence>
<protein>
    <recommendedName>
        <fullName evidence="1">Putative auto-transporter adhesin head GIN domain-containing protein</fullName>
    </recommendedName>
</protein>
<dbReference type="PROSITE" id="PS51257">
    <property type="entry name" value="PROKAR_LIPOPROTEIN"/>
    <property type="match status" value="1"/>
</dbReference>
<gene>
    <name evidence="2" type="ORF">PRRU23_01710</name>
</gene>
<accession>A0AA37MIA6</accession>
<dbReference type="AlphaFoldDB" id="A0AA37MIA6"/>
<evidence type="ECO:0000313" key="2">
    <source>
        <dbReference type="EMBL" id="GJG26471.1"/>
    </source>
</evidence>
<comment type="caution">
    <text evidence="2">The sequence shown here is derived from an EMBL/GenBank/DDBJ whole genome shotgun (WGS) entry which is preliminary data.</text>
</comment>
<dbReference type="Pfam" id="PF10988">
    <property type="entry name" value="DUF2807"/>
    <property type="match status" value="1"/>
</dbReference>
<evidence type="ECO:0000259" key="1">
    <source>
        <dbReference type="Pfam" id="PF10988"/>
    </source>
</evidence>
<proteinExistence type="predicted"/>
<dbReference type="RefSeq" id="WP_039870311.1">
    <property type="nucleotide sequence ID" value="NZ_BPTR01000001.1"/>
</dbReference>
<sequence length="218" mass="24381">MKMYNVYKFLLSSVIFWVALSCSHPNRPVLKSDYQPSSTDTIVTHQTCPVEAFHGVSVSHVSTVDIEVGPACDVQVEGIQSVVNQNSSQVTDGVLHIGYLQQNDKQHRQMHVRIKAPALDEICVCDAGQVLVHGKPLVGKSLRVNLSGVNVAHLNACMQMHEIVGDVNDVMFTNLHVDCHRLFLSAKRAEHIQLRGKTHFYHFDGDHKRVDTQQLHQS</sequence>
<name>A0AA37MIA6_SEGBR</name>
<dbReference type="Gene3D" id="2.160.20.120">
    <property type="match status" value="1"/>
</dbReference>
<dbReference type="EMBL" id="BPTR01000001">
    <property type="protein sequence ID" value="GJG26471.1"/>
    <property type="molecule type" value="Genomic_DNA"/>
</dbReference>
<feature type="domain" description="Putative auto-transporter adhesin head GIN" evidence="1">
    <location>
        <begin position="52"/>
        <end position="148"/>
    </location>
</feature>
<dbReference type="InterPro" id="IPR021255">
    <property type="entry name" value="DUF2807"/>
</dbReference>
<reference evidence="2" key="1">
    <citation type="submission" date="2021-08" db="EMBL/GenBank/DDBJ databases">
        <title>Prevotella lacticifex sp. nov., isolated from rumen of cow.</title>
        <authorList>
            <person name="Shinkai T."/>
            <person name="Ikeyama N."/>
            <person name="Kumagai M."/>
            <person name="Ohmori H."/>
            <person name="Sakamoto M."/>
            <person name="Ohkuma M."/>
            <person name="Mitsumori M."/>
        </authorList>
    </citation>
    <scope>NUCLEOTIDE SEQUENCE</scope>
    <source>
        <strain evidence="2">DSM 11371</strain>
    </source>
</reference>